<dbReference type="Proteomes" id="UP000178570">
    <property type="component" value="Unassembled WGS sequence"/>
</dbReference>
<accession>A0A1G1XL25</accession>
<dbReference type="EMBL" id="MHHY01000009">
    <property type="protein sequence ID" value="OGY40310.1"/>
    <property type="molecule type" value="Genomic_DNA"/>
</dbReference>
<sequence length="69" mass="7580">MDITVSAMILGGIIFVFMGGILYPNNIGVYYAVKKKPKTKREIVALWMFFIGLTAWAIGIVGTTILSLL</sequence>
<dbReference type="AlphaFoldDB" id="A0A1G1XL25"/>
<gene>
    <name evidence="2" type="ORF">A2570_03470</name>
</gene>
<evidence type="ECO:0000256" key="1">
    <source>
        <dbReference type="SAM" id="Phobius"/>
    </source>
</evidence>
<name>A0A1G1XL25_9BACT</name>
<keyword evidence="1" id="KW-0472">Membrane</keyword>
<dbReference type="STRING" id="1797529.A2570_03470"/>
<keyword evidence="1" id="KW-0812">Transmembrane</keyword>
<organism evidence="2 3">
    <name type="scientific">Candidatus Brennerbacteria bacterium RIFOXYD1_FULL_41_16</name>
    <dbReference type="NCBI Taxonomy" id="1797529"/>
    <lineage>
        <taxon>Bacteria</taxon>
        <taxon>Candidatus Brenneribacteriota</taxon>
    </lineage>
</organism>
<reference evidence="2 3" key="1">
    <citation type="journal article" date="2016" name="Nat. Commun.">
        <title>Thousands of microbial genomes shed light on interconnected biogeochemical processes in an aquifer system.</title>
        <authorList>
            <person name="Anantharaman K."/>
            <person name="Brown C.T."/>
            <person name="Hug L.A."/>
            <person name="Sharon I."/>
            <person name="Castelle C.J."/>
            <person name="Probst A.J."/>
            <person name="Thomas B.C."/>
            <person name="Singh A."/>
            <person name="Wilkins M.J."/>
            <person name="Karaoz U."/>
            <person name="Brodie E.L."/>
            <person name="Williams K.H."/>
            <person name="Hubbard S.S."/>
            <person name="Banfield J.F."/>
        </authorList>
    </citation>
    <scope>NUCLEOTIDE SEQUENCE [LARGE SCALE GENOMIC DNA]</scope>
</reference>
<feature type="transmembrane region" description="Helical" evidence="1">
    <location>
        <begin position="6"/>
        <end position="23"/>
    </location>
</feature>
<proteinExistence type="predicted"/>
<evidence type="ECO:0000313" key="3">
    <source>
        <dbReference type="Proteomes" id="UP000178570"/>
    </source>
</evidence>
<evidence type="ECO:0000313" key="2">
    <source>
        <dbReference type="EMBL" id="OGY40310.1"/>
    </source>
</evidence>
<feature type="transmembrane region" description="Helical" evidence="1">
    <location>
        <begin position="44"/>
        <end position="68"/>
    </location>
</feature>
<keyword evidence="1" id="KW-1133">Transmembrane helix</keyword>
<comment type="caution">
    <text evidence="2">The sequence shown here is derived from an EMBL/GenBank/DDBJ whole genome shotgun (WGS) entry which is preliminary data.</text>
</comment>
<protein>
    <submittedName>
        <fullName evidence="2">Uncharacterized protein</fullName>
    </submittedName>
</protein>